<gene>
    <name evidence="1" type="ORF">BKD09_42025</name>
</gene>
<evidence type="ECO:0000313" key="1">
    <source>
        <dbReference type="EMBL" id="APG14923.1"/>
    </source>
</evidence>
<protein>
    <submittedName>
        <fullName evidence="1">Transposase</fullName>
    </submittedName>
</protein>
<dbReference type="InterPro" id="IPR010921">
    <property type="entry name" value="Trp_repressor/repl_initiator"/>
</dbReference>
<dbReference type="SUPFAM" id="SSF48295">
    <property type="entry name" value="TrpR-like"/>
    <property type="match status" value="1"/>
</dbReference>
<dbReference type="InterPro" id="IPR036388">
    <property type="entry name" value="WH-like_DNA-bd_sf"/>
</dbReference>
<organism evidence="1 2">
    <name type="scientific">Bradyrhizobium japonicum</name>
    <dbReference type="NCBI Taxonomy" id="375"/>
    <lineage>
        <taxon>Bacteria</taxon>
        <taxon>Pseudomonadati</taxon>
        <taxon>Pseudomonadota</taxon>
        <taxon>Alphaproteobacteria</taxon>
        <taxon>Hyphomicrobiales</taxon>
        <taxon>Nitrobacteraceae</taxon>
        <taxon>Bradyrhizobium</taxon>
    </lineage>
</organism>
<dbReference type="Gene3D" id="1.10.10.10">
    <property type="entry name" value="Winged helix-like DNA-binding domain superfamily/Winged helix DNA-binding domain"/>
    <property type="match status" value="1"/>
</dbReference>
<dbReference type="AlphaFoldDB" id="A0A1L3FNN3"/>
<name>A0A1L3FNN3_BRAJP</name>
<evidence type="ECO:0000313" key="2">
    <source>
        <dbReference type="Proteomes" id="UP000181962"/>
    </source>
</evidence>
<dbReference type="InterPro" id="IPR002514">
    <property type="entry name" value="Transposase_8"/>
</dbReference>
<dbReference type="EMBL" id="CP017637">
    <property type="protein sequence ID" value="APG14923.1"/>
    <property type="molecule type" value="Genomic_DNA"/>
</dbReference>
<dbReference type="Proteomes" id="UP000181962">
    <property type="component" value="Chromosome"/>
</dbReference>
<accession>A0A1L3FNN3</accession>
<dbReference type="GO" id="GO:0043565">
    <property type="term" value="F:sequence-specific DNA binding"/>
    <property type="evidence" value="ECO:0007669"/>
    <property type="project" value="InterPro"/>
</dbReference>
<reference evidence="1 2" key="1">
    <citation type="submission" date="2016-11" db="EMBL/GenBank/DDBJ databases">
        <title>Complete Genome Sequence of Bradyrhizobium sp. strain J5, an isolated from soybean nodule in Hokkaido.</title>
        <authorList>
            <person name="Kanehara K."/>
        </authorList>
    </citation>
    <scope>NUCLEOTIDE SEQUENCE [LARGE SCALE GENOMIC DNA]</scope>
    <source>
        <strain evidence="1 2">J5</strain>
    </source>
</reference>
<proteinExistence type="predicted"/>
<dbReference type="GO" id="GO:0004803">
    <property type="term" value="F:transposase activity"/>
    <property type="evidence" value="ECO:0007669"/>
    <property type="project" value="InterPro"/>
</dbReference>
<dbReference type="Pfam" id="PF01527">
    <property type="entry name" value="HTH_Tnp_1"/>
    <property type="match status" value="1"/>
</dbReference>
<dbReference type="GO" id="GO:0006313">
    <property type="term" value="P:DNA transposition"/>
    <property type="evidence" value="ECO:0007669"/>
    <property type="project" value="InterPro"/>
</dbReference>
<sequence>MSRQTRRHHAPAFKAKVALAAIKGEMTLAQLAEHFDVHSNQITQWKAQLQEAAADVFGAGGGNRMSEPAVDVKALHAKIEELTLENDFLEGALSKAGLLSAKR</sequence>